<dbReference type="Proteomes" id="UP000011728">
    <property type="component" value="Chromosome"/>
</dbReference>
<protein>
    <recommendedName>
        <fullName evidence="4">DNA mismatch repair protein MutL</fullName>
    </recommendedName>
</protein>
<proteinExistence type="inferred from homology"/>
<evidence type="ECO:0000256" key="2">
    <source>
        <dbReference type="ARBA" id="ARBA00022763"/>
    </source>
</evidence>
<dbReference type="SUPFAM" id="SSF118116">
    <property type="entry name" value="DNA mismatch repair protein MutL"/>
    <property type="match status" value="1"/>
</dbReference>
<evidence type="ECO:0000313" key="8">
    <source>
        <dbReference type="Proteomes" id="UP000011728"/>
    </source>
</evidence>
<organism evidence="7 8">
    <name type="scientific">Clostridium saccharoperbutylacetonicum N1-4(HMT)</name>
    <dbReference type="NCBI Taxonomy" id="931276"/>
    <lineage>
        <taxon>Bacteria</taxon>
        <taxon>Bacillati</taxon>
        <taxon>Bacillota</taxon>
        <taxon>Clostridia</taxon>
        <taxon>Eubacteriales</taxon>
        <taxon>Clostridiaceae</taxon>
        <taxon>Clostridium</taxon>
    </lineage>
</organism>
<dbReference type="InterPro" id="IPR002099">
    <property type="entry name" value="MutL/Mlh/PMS"/>
</dbReference>
<dbReference type="CDD" id="cd16926">
    <property type="entry name" value="HATPase_MutL-MLH-PMS-like"/>
    <property type="match status" value="1"/>
</dbReference>
<dbReference type="InterPro" id="IPR038973">
    <property type="entry name" value="MutL/Mlh/Pms-like"/>
</dbReference>
<dbReference type="OrthoDB" id="9763467at2"/>
<dbReference type="GO" id="GO:0032300">
    <property type="term" value="C:mismatch repair complex"/>
    <property type="evidence" value="ECO:0007669"/>
    <property type="project" value="InterPro"/>
</dbReference>
<comment type="similarity">
    <text evidence="1 4">Belongs to the DNA mismatch repair MutL/HexB family.</text>
</comment>
<dbReference type="STRING" id="36745.CLSAP_30410"/>
<dbReference type="GO" id="GO:0140664">
    <property type="term" value="F:ATP-dependent DNA damage sensor activity"/>
    <property type="evidence" value="ECO:0007669"/>
    <property type="project" value="InterPro"/>
</dbReference>
<evidence type="ECO:0000313" key="7">
    <source>
        <dbReference type="EMBL" id="AGF56994.1"/>
    </source>
</evidence>
<dbReference type="Gene3D" id="3.30.1540.20">
    <property type="entry name" value="MutL, C-terminal domain, dimerisation subdomain"/>
    <property type="match status" value="1"/>
</dbReference>
<dbReference type="Pfam" id="PF01119">
    <property type="entry name" value="DNA_mis_repair"/>
    <property type="match status" value="1"/>
</dbReference>
<dbReference type="PROSITE" id="PS00058">
    <property type="entry name" value="DNA_MISMATCH_REPAIR_1"/>
    <property type="match status" value="1"/>
</dbReference>
<feature type="domain" description="MutL C-terminal dimerisation" evidence="5">
    <location>
        <begin position="472"/>
        <end position="614"/>
    </location>
</feature>
<dbReference type="SUPFAM" id="SSF54211">
    <property type="entry name" value="Ribosomal protein S5 domain 2-like"/>
    <property type="match status" value="1"/>
</dbReference>
<dbReference type="SMART" id="SM00853">
    <property type="entry name" value="MutL_C"/>
    <property type="match status" value="1"/>
</dbReference>
<keyword evidence="3 4" id="KW-0234">DNA repair</keyword>
<dbReference type="Pfam" id="PF13589">
    <property type="entry name" value="HATPase_c_3"/>
    <property type="match status" value="1"/>
</dbReference>
<dbReference type="GO" id="GO:0030983">
    <property type="term" value="F:mismatched DNA binding"/>
    <property type="evidence" value="ECO:0007669"/>
    <property type="project" value="InterPro"/>
</dbReference>
<evidence type="ECO:0000256" key="4">
    <source>
        <dbReference type="HAMAP-Rule" id="MF_00149"/>
    </source>
</evidence>
<dbReference type="GO" id="GO:0005524">
    <property type="term" value="F:ATP binding"/>
    <property type="evidence" value="ECO:0007669"/>
    <property type="project" value="InterPro"/>
</dbReference>
<dbReference type="Gene3D" id="3.30.230.10">
    <property type="match status" value="1"/>
</dbReference>
<dbReference type="InterPro" id="IPR020568">
    <property type="entry name" value="Ribosomal_Su5_D2-typ_SF"/>
</dbReference>
<dbReference type="InterPro" id="IPR014721">
    <property type="entry name" value="Ribsml_uS5_D2-typ_fold_subgr"/>
</dbReference>
<dbReference type="CDD" id="cd00782">
    <property type="entry name" value="MutL_Trans"/>
    <property type="match status" value="1"/>
</dbReference>
<dbReference type="InterPro" id="IPR037198">
    <property type="entry name" value="MutL_C_sf"/>
</dbReference>
<evidence type="ECO:0000256" key="3">
    <source>
        <dbReference type="ARBA" id="ARBA00023204"/>
    </source>
</evidence>
<dbReference type="PANTHER" id="PTHR10073">
    <property type="entry name" value="DNA MISMATCH REPAIR PROTEIN MLH, PMS, MUTL"/>
    <property type="match status" value="1"/>
</dbReference>
<dbReference type="HAMAP" id="MF_00149">
    <property type="entry name" value="DNA_mis_repair"/>
    <property type="match status" value="1"/>
</dbReference>
<feature type="domain" description="DNA mismatch repair protein S5" evidence="6">
    <location>
        <begin position="209"/>
        <end position="327"/>
    </location>
</feature>
<name>M1MGE3_9CLOT</name>
<evidence type="ECO:0000256" key="1">
    <source>
        <dbReference type="ARBA" id="ARBA00006082"/>
    </source>
</evidence>
<reference evidence="7 8" key="1">
    <citation type="submission" date="2013-02" db="EMBL/GenBank/DDBJ databases">
        <title>Genome sequence of Clostridium saccharoperbutylacetonicum N1-4(HMT).</title>
        <authorList>
            <person name="Poehlein A."/>
            <person name="Daniel R."/>
        </authorList>
    </citation>
    <scope>NUCLEOTIDE SEQUENCE [LARGE SCALE GENOMIC DNA]</scope>
    <source>
        <strain evidence="8">N1-4(HMT)</strain>
    </source>
</reference>
<dbReference type="FunFam" id="3.30.565.10:FF:000003">
    <property type="entry name" value="DNA mismatch repair endonuclease MutL"/>
    <property type="match status" value="1"/>
</dbReference>
<comment type="function">
    <text evidence="4">This protein is involved in the repair of mismatches in DNA. It is required for dam-dependent methyl-directed DNA mismatch repair. May act as a 'molecular matchmaker', a protein that promotes the formation of a stable complex between two or more DNA-binding proteins in an ATP-dependent manner without itself being part of a final effector complex.</text>
</comment>
<dbReference type="GO" id="GO:0006298">
    <property type="term" value="P:mismatch repair"/>
    <property type="evidence" value="ECO:0007669"/>
    <property type="project" value="UniProtKB-UniRule"/>
</dbReference>
<dbReference type="NCBIfam" id="TIGR00585">
    <property type="entry name" value="mutl"/>
    <property type="match status" value="1"/>
</dbReference>
<dbReference type="EMBL" id="CP004121">
    <property type="protein sequence ID" value="AGF56994.1"/>
    <property type="molecule type" value="Genomic_DNA"/>
</dbReference>
<dbReference type="HOGENOM" id="CLU_004131_4_1_9"/>
<gene>
    <name evidence="4 7" type="primary">mutL</name>
    <name evidence="7" type="ORF">Cspa_c32330</name>
</gene>
<dbReference type="InterPro" id="IPR014790">
    <property type="entry name" value="MutL_C"/>
</dbReference>
<dbReference type="Gene3D" id="3.30.1370.100">
    <property type="entry name" value="MutL, C-terminal domain, regulatory subdomain"/>
    <property type="match status" value="1"/>
</dbReference>
<keyword evidence="8" id="KW-1185">Reference proteome</keyword>
<dbReference type="InterPro" id="IPR014762">
    <property type="entry name" value="DNA_mismatch_repair_CS"/>
</dbReference>
<dbReference type="InterPro" id="IPR020667">
    <property type="entry name" value="DNA_mismatch_repair_MutL"/>
</dbReference>
<dbReference type="RefSeq" id="WP_015393312.1">
    <property type="nucleotide sequence ID" value="NC_020291.1"/>
</dbReference>
<dbReference type="Gene3D" id="3.30.565.10">
    <property type="entry name" value="Histidine kinase-like ATPase, C-terminal domain"/>
    <property type="match status" value="1"/>
</dbReference>
<evidence type="ECO:0000259" key="6">
    <source>
        <dbReference type="SMART" id="SM01340"/>
    </source>
</evidence>
<keyword evidence="2 4" id="KW-0227">DNA damage</keyword>
<dbReference type="GO" id="GO:0016887">
    <property type="term" value="F:ATP hydrolysis activity"/>
    <property type="evidence" value="ECO:0007669"/>
    <property type="project" value="InterPro"/>
</dbReference>
<dbReference type="InterPro" id="IPR036890">
    <property type="entry name" value="HATPase_C_sf"/>
</dbReference>
<dbReference type="PANTHER" id="PTHR10073:SF12">
    <property type="entry name" value="DNA MISMATCH REPAIR PROTEIN MLH1"/>
    <property type="match status" value="1"/>
</dbReference>
<accession>M1MGE3</accession>
<dbReference type="InterPro" id="IPR042121">
    <property type="entry name" value="MutL_C_regsub"/>
</dbReference>
<dbReference type="PATRIC" id="fig|931276.5.peg.3255"/>
<dbReference type="InterPro" id="IPR042120">
    <property type="entry name" value="MutL_C_dimsub"/>
</dbReference>
<dbReference type="InterPro" id="IPR013507">
    <property type="entry name" value="DNA_mismatch_S5_2-like"/>
</dbReference>
<dbReference type="SUPFAM" id="SSF55874">
    <property type="entry name" value="ATPase domain of HSP90 chaperone/DNA topoisomerase II/histidine kinase"/>
    <property type="match status" value="1"/>
</dbReference>
<dbReference type="SMART" id="SM01340">
    <property type="entry name" value="DNA_mis_repair"/>
    <property type="match status" value="1"/>
</dbReference>
<dbReference type="eggNOG" id="COG0323">
    <property type="taxonomic scope" value="Bacteria"/>
</dbReference>
<sequence length="658" mass="74559">MKRINILSEDTANKIAAGEVVERPASVVKELVENSIDANAQNIVIEIEEGGTALIRIIDDGDGIYKDDIAKAFLPHATSKIKESEDIFNISTLGFRGEALPSIASVAKVNLKSKEKDQDLGYEVTIEGNNFTEVTECGVNKGTILEVRDLFFNVPARKKFLKSVSKEASVINDIITRLALANPKISFKLYNNQKKVLHTFGNGELKDVIRTIYGKVITDNIIYFSETSDLITVYGYIGKEEIARGSRNNQSIFVNKRYIKNKALTVAVEQAFKSFSTVNKFPFFILYIEVYPEYVDVNIHPTKAEVKFNDERMLFKKIFGAVHTSLKNEVFETFAIKEENDNTYTPPTFEEITFKIKEEEEKVKLLNSSVKTMIEEGKDLKVNNNDHNIVTYSSNTIQPKINHIDNMPKIDVIIPVDLKSNSIEEVTVLKESIENPYNVDNNNEPLQEDEIATVETQNIKPEPIAKFPALSIIGQYNKTYILGEYDGTLYMIDQHAAHEKILFEKYLKEIEMGTIIIQPLMVPSIIDLSIDDYSYYEENKDVFKAAGFLLEEFGGNSLSLKEVPYFLGRLNPKDLFLDILDNLKNLGNGKTIEVKHNAIATKACKAAIKANDKLDINEMVKLIEDLRYIDDPFHCPHGRPVIIKFTSTDIDKKFRRIV</sequence>
<dbReference type="KEGG" id="csr:Cspa_c32330"/>
<dbReference type="Pfam" id="PF08676">
    <property type="entry name" value="MutL_C"/>
    <property type="match status" value="1"/>
</dbReference>
<dbReference type="AlphaFoldDB" id="M1MGE3"/>
<evidence type="ECO:0000259" key="5">
    <source>
        <dbReference type="SMART" id="SM00853"/>
    </source>
</evidence>